<protein>
    <submittedName>
        <fullName evidence="2">Uncharacterized protein</fullName>
    </submittedName>
</protein>
<name>A0A6C0LI96_9ZZZZ</name>
<proteinExistence type="predicted"/>
<keyword evidence="1" id="KW-0812">Transmembrane</keyword>
<accession>A0A6C0LI96</accession>
<sequence>MIENSSKRLLILVMIVMLILIVVLAPYKPTCFSEFKAGSEFGQILSQV</sequence>
<feature type="transmembrane region" description="Helical" evidence="1">
    <location>
        <begin position="9"/>
        <end position="27"/>
    </location>
</feature>
<evidence type="ECO:0000256" key="1">
    <source>
        <dbReference type="SAM" id="Phobius"/>
    </source>
</evidence>
<organism evidence="2">
    <name type="scientific">viral metagenome</name>
    <dbReference type="NCBI Taxonomy" id="1070528"/>
    <lineage>
        <taxon>unclassified sequences</taxon>
        <taxon>metagenomes</taxon>
        <taxon>organismal metagenomes</taxon>
    </lineage>
</organism>
<dbReference type="EMBL" id="MN740511">
    <property type="protein sequence ID" value="QHU30659.1"/>
    <property type="molecule type" value="Genomic_DNA"/>
</dbReference>
<keyword evidence="1" id="KW-0472">Membrane</keyword>
<evidence type="ECO:0000313" key="2">
    <source>
        <dbReference type="EMBL" id="QHU30659.1"/>
    </source>
</evidence>
<reference evidence="2" key="1">
    <citation type="journal article" date="2020" name="Nature">
        <title>Giant virus diversity and host interactions through global metagenomics.</title>
        <authorList>
            <person name="Schulz F."/>
            <person name="Roux S."/>
            <person name="Paez-Espino D."/>
            <person name="Jungbluth S."/>
            <person name="Walsh D.A."/>
            <person name="Denef V.J."/>
            <person name="McMahon K.D."/>
            <person name="Konstantinidis K.T."/>
            <person name="Eloe-Fadrosh E.A."/>
            <person name="Kyrpides N.C."/>
            <person name="Woyke T."/>
        </authorList>
    </citation>
    <scope>NUCLEOTIDE SEQUENCE</scope>
    <source>
        <strain evidence="2">GVMAG-M-3300027833-19</strain>
    </source>
</reference>
<dbReference type="AlphaFoldDB" id="A0A6C0LI96"/>
<keyword evidence="1" id="KW-1133">Transmembrane helix</keyword>